<gene>
    <name evidence="1" type="ORF">DBX24_03705</name>
</gene>
<evidence type="ECO:0000313" key="2">
    <source>
        <dbReference type="Proteomes" id="UP000464318"/>
    </source>
</evidence>
<dbReference type="AlphaFoldDB" id="A0A6P1QTQ4"/>
<dbReference type="RefSeq" id="WP_160224024.1">
    <property type="nucleotide sequence ID" value="NZ_CP029149.1"/>
</dbReference>
<dbReference type="OrthoDB" id="1451508at2"/>
<keyword evidence="2" id="KW-1185">Reference proteome</keyword>
<accession>A0A6P1QTQ4</accession>
<reference evidence="1 2" key="1">
    <citation type="submission" date="2018-04" db="EMBL/GenBank/DDBJ databases">
        <title>Characteristic and Complete Genome Sequencing of A Novel Member of Infective Endocarditis Causative Bacteria: Bergeyella cardium QL-PH.</title>
        <authorList>
            <person name="Pan H."/>
            <person name="Sun E."/>
            <person name="Zhang Y."/>
        </authorList>
    </citation>
    <scope>NUCLEOTIDE SEQUENCE [LARGE SCALE GENOMIC DNA]</scope>
    <source>
        <strain evidence="1 2">HPQL</strain>
    </source>
</reference>
<proteinExistence type="predicted"/>
<dbReference type="EMBL" id="CP029149">
    <property type="protein sequence ID" value="QHN65065.1"/>
    <property type="molecule type" value="Genomic_DNA"/>
</dbReference>
<dbReference type="Proteomes" id="UP000464318">
    <property type="component" value="Chromosome"/>
</dbReference>
<name>A0A6P1QTQ4_9FLAO</name>
<protein>
    <submittedName>
        <fullName evidence="1">Uncharacterized protein</fullName>
    </submittedName>
</protein>
<dbReference type="Pfam" id="PF20545">
    <property type="entry name" value="DUF6759"/>
    <property type="match status" value="1"/>
</dbReference>
<dbReference type="KEGG" id="bcad:DBX24_03705"/>
<organism evidence="1 2">
    <name type="scientific">Bergeyella cardium</name>
    <dbReference type="NCBI Taxonomy" id="1585976"/>
    <lineage>
        <taxon>Bacteria</taxon>
        <taxon>Pseudomonadati</taxon>
        <taxon>Bacteroidota</taxon>
        <taxon>Flavobacteriia</taxon>
        <taxon>Flavobacteriales</taxon>
        <taxon>Weeksellaceae</taxon>
        <taxon>Bergeyella</taxon>
    </lineage>
</organism>
<sequence length="266" mass="29923">MKQLLLILGIFSFVFVGAQSQKKNYRNIMKSYNIYELDAFLRDAAPNDQRRAVLKPRLMQLLEEYIQNAFPFDQRVSQMQDMLATLKKHPSTKMTFQEFSAKIRERQVAKIKEDLINSSNMTEDDAKNIYKQYQHGNSGSAVAMAAGTANYVNPEEAEFNKLISISPAEQKKKSVNLLNSLFDNDPSSKEAVVMIENTSDCNIIVRMEGAGGKKYSLPVPTKKENSIVVEKGSYLFTSLVCGAQYASQKKIDKALMLSLGNPEPVK</sequence>
<evidence type="ECO:0000313" key="1">
    <source>
        <dbReference type="EMBL" id="QHN65065.1"/>
    </source>
</evidence>
<dbReference type="InterPro" id="IPR046647">
    <property type="entry name" value="DUF6759"/>
</dbReference>